<comment type="caution">
    <text evidence="5">The sequence shown here is derived from an EMBL/GenBank/DDBJ whole genome shotgun (WGS) entry which is preliminary data.</text>
</comment>
<keyword evidence="6" id="KW-1185">Reference proteome</keyword>
<dbReference type="Gene3D" id="3.40.190.10">
    <property type="entry name" value="Periplasmic binding protein-like II"/>
    <property type="match status" value="2"/>
</dbReference>
<comment type="similarity">
    <text evidence="4">Belongs to the MqnA/MqnD family. MqnA subfamily.</text>
</comment>
<dbReference type="HAMAP" id="MF_00995">
    <property type="entry name" value="MqnA"/>
    <property type="match status" value="1"/>
</dbReference>
<dbReference type="Pfam" id="PF02621">
    <property type="entry name" value="VitK2_biosynth"/>
    <property type="match status" value="1"/>
</dbReference>
<dbReference type="PANTHER" id="PTHR37690:SF1">
    <property type="entry name" value="CHORISMATE DEHYDRATASE"/>
    <property type="match status" value="1"/>
</dbReference>
<dbReference type="UniPathway" id="UPA00079"/>
<sequence length="278" mass="31428">MKPIRIGKIAFTNVLPLYHYFNYTDLSVELIPRVPSQLNKSMSEGTIDMSPISSFAYAEDYPKYVMMPDLSVSAKGPVGSIFLFSKHSQFNAVKNGKIALANTSASSINLLRILIEYFAGGAPTYSTEEPNLDKMMEQADAALLIGDHALKANWTNKKYYVFDLGLQWYKGTGLPMTYAVWAVNRQVAEEKQETLSLIYQRFLQAKRLDQQDPIPVIQEAMRQLGGDVVKWKKYYAGLNYNFGPEEQRGLATYYHYAALAGLIKDEVKIELMDLPVHI</sequence>
<organism evidence="5 6">
    <name type="scientific">Shimazuella alba</name>
    <dbReference type="NCBI Taxonomy" id="2690964"/>
    <lineage>
        <taxon>Bacteria</taxon>
        <taxon>Bacillati</taxon>
        <taxon>Bacillota</taxon>
        <taxon>Bacilli</taxon>
        <taxon>Bacillales</taxon>
        <taxon>Thermoactinomycetaceae</taxon>
        <taxon>Shimazuella</taxon>
    </lineage>
</organism>
<evidence type="ECO:0000313" key="5">
    <source>
        <dbReference type="EMBL" id="MXQ52258.1"/>
    </source>
</evidence>
<comment type="function">
    <text evidence="4">Catalyzes the dehydration of chorismate into 3-[(1-carboxyvinyl)oxy]benzoate, a step in the biosynthesis of menaquinone (MK, vitamin K2).</text>
</comment>
<gene>
    <name evidence="4" type="primary">mqnA</name>
    <name evidence="5" type="ORF">GSM42_00530</name>
</gene>
<accession>A0A6I4VPE8</accession>
<name>A0A6I4VPE8_9BACL</name>
<keyword evidence="2 4" id="KW-0474">Menaquinone biosynthesis</keyword>
<dbReference type="Proteomes" id="UP000430692">
    <property type="component" value="Unassembled WGS sequence"/>
</dbReference>
<dbReference type="InterPro" id="IPR003773">
    <property type="entry name" value="Menaquinone_biosynth"/>
</dbReference>
<reference evidence="5 6" key="1">
    <citation type="submission" date="2019-12" db="EMBL/GenBank/DDBJ databases">
        <title>Whole-genome analyses of novel actinobacteria.</title>
        <authorList>
            <person name="Sahin N."/>
            <person name="Saygin H."/>
        </authorList>
    </citation>
    <scope>NUCLEOTIDE SEQUENCE [LARGE SCALE GENOMIC DNA]</scope>
    <source>
        <strain evidence="5 6">KC615</strain>
    </source>
</reference>
<evidence type="ECO:0000256" key="3">
    <source>
        <dbReference type="ARBA" id="ARBA00023239"/>
    </source>
</evidence>
<protein>
    <recommendedName>
        <fullName evidence="4">Chorismate dehydratase</fullName>
        <ecNumber evidence="4">4.2.1.151</ecNumber>
    </recommendedName>
    <alternativeName>
        <fullName evidence="4">Menaquinone biosynthetic enzyme MqnA</fullName>
    </alternativeName>
</protein>
<dbReference type="EC" id="4.2.1.151" evidence="4"/>
<evidence type="ECO:0000256" key="2">
    <source>
        <dbReference type="ARBA" id="ARBA00022428"/>
    </source>
</evidence>
<evidence type="ECO:0000256" key="4">
    <source>
        <dbReference type="HAMAP-Rule" id="MF_00995"/>
    </source>
</evidence>
<evidence type="ECO:0000313" key="6">
    <source>
        <dbReference type="Proteomes" id="UP000430692"/>
    </source>
</evidence>
<dbReference type="CDD" id="cd13634">
    <property type="entry name" value="PBP2_Sco4506"/>
    <property type="match status" value="1"/>
</dbReference>
<dbReference type="GO" id="GO:0016836">
    <property type="term" value="F:hydro-lyase activity"/>
    <property type="evidence" value="ECO:0007669"/>
    <property type="project" value="UniProtKB-UniRule"/>
</dbReference>
<dbReference type="PANTHER" id="PTHR37690">
    <property type="entry name" value="CHORISMATE DEHYDRATASE"/>
    <property type="match status" value="1"/>
</dbReference>
<comment type="catalytic activity">
    <reaction evidence="4">
        <text>chorismate = 3-[(1-carboxyvinyl)-oxy]benzoate + H2O</text>
        <dbReference type="Rhea" id="RHEA:40051"/>
        <dbReference type="ChEBI" id="CHEBI:15377"/>
        <dbReference type="ChEBI" id="CHEBI:29748"/>
        <dbReference type="ChEBI" id="CHEBI:76981"/>
        <dbReference type="EC" id="4.2.1.151"/>
    </reaction>
</comment>
<dbReference type="AlphaFoldDB" id="A0A6I4VPE8"/>
<dbReference type="RefSeq" id="WP_160799303.1">
    <property type="nucleotide sequence ID" value="NZ_WUUL01000001.1"/>
</dbReference>
<proteinExistence type="inferred from homology"/>
<comment type="pathway">
    <text evidence="1 4">Quinol/quinone metabolism; menaquinone biosynthesis.</text>
</comment>
<dbReference type="SUPFAM" id="SSF53850">
    <property type="entry name" value="Periplasmic binding protein-like II"/>
    <property type="match status" value="1"/>
</dbReference>
<dbReference type="GO" id="GO:0009234">
    <property type="term" value="P:menaquinone biosynthetic process"/>
    <property type="evidence" value="ECO:0007669"/>
    <property type="project" value="UniProtKB-UniRule"/>
</dbReference>
<keyword evidence="3 4" id="KW-0456">Lyase</keyword>
<dbReference type="EMBL" id="WUUL01000001">
    <property type="protein sequence ID" value="MXQ52258.1"/>
    <property type="molecule type" value="Genomic_DNA"/>
</dbReference>
<dbReference type="InterPro" id="IPR030868">
    <property type="entry name" value="MqnA"/>
</dbReference>
<evidence type="ECO:0000256" key="1">
    <source>
        <dbReference type="ARBA" id="ARBA00004863"/>
    </source>
</evidence>